<dbReference type="RefSeq" id="WP_111842829.1">
    <property type="nucleotide sequence ID" value="NZ_UEGI01000001.1"/>
</dbReference>
<protein>
    <recommendedName>
        <fullName evidence="4">Multidrug transporter</fullName>
    </recommendedName>
</protein>
<comment type="caution">
    <text evidence="2">The sequence shown here is derived from an EMBL/GenBank/DDBJ whole genome shotgun (WGS) entry which is preliminary data.</text>
</comment>
<organism evidence="2 3">
    <name type="scientific">Aequorivita antarctica</name>
    <dbReference type="NCBI Taxonomy" id="153266"/>
    <lineage>
        <taxon>Bacteria</taxon>
        <taxon>Pseudomonadati</taxon>
        <taxon>Bacteroidota</taxon>
        <taxon>Flavobacteriia</taxon>
        <taxon>Flavobacteriales</taxon>
        <taxon>Flavobacteriaceae</taxon>
        <taxon>Aequorivita</taxon>
    </lineage>
</organism>
<dbReference type="PROSITE" id="PS51257">
    <property type="entry name" value="PROKAR_LIPOPROTEIN"/>
    <property type="match status" value="1"/>
</dbReference>
<dbReference type="Proteomes" id="UP000321497">
    <property type="component" value="Unassembled WGS sequence"/>
</dbReference>
<evidence type="ECO:0008006" key="4">
    <source>
        <dbReference type="Google" id="ProtNLM"/>
    </source>
</evidence>
<accession>A0A5C6Z696</accession>
<evidence type="ECO:0000313" key="3">
    <source>
        <dbReference type="Proteomes" id="UP000321497"/>
    </source>
</evidence>
<dbReference type="PANTHER" id="PTHR41339">
    <property type="entry name" value="LIPL48"/>
    <property type="match status" value="1"/>
</dbReference>
<dbReference type="OrthoDB" id="1521716at2"/>
<feature type="region of interest" description="Disordered" evidence="1">
    <location>
        <begin position="288"/>
        <end position="313"/>
    </location>
</feature>
<gene>
    <name evidence="2" type="ORF">ESU54_01765</name>
</gene>
<proteinExistence type="predicted"/>
<dbReference type="PANTHER" id="PTHR41339:SF1">
    <property type="entry name" value="SECRETED PROTEIN"/>
    <property type="match status" value="1"/>
</dbReference>
<feature type="compositionally biased region" description="Polar residues" evidence="1">
    <location>
        <begin position="301"/>
        <end position="313"/>
    </location>
</feature>
<evidence type="ECO:0000256" key="1">
    <source>
        <dbReference type="SAM" id="MobiDB-lite"/>
    </source>
</evidence>
<dbReference type="EMBL" id="VORT01000001">
    <property type="protein sequence ID" value="TXD74944.1"/>
    <property type="molecule type" value="Genomic_DNA"/>
</dbReference>
<dbReference type="AlphaFoldDB" id="A0A5C6Z696"/>
<evidence type="ECO:0000313" key="2">
    <source>
        <dbReference type="EMBL" id="TXD74944.1"/>
    </source>
</evidence>
<sequence length="422" mass="43412">MKKFLLSSFVIATLALTGCSKDDSPTPVAATCNDGVQNGDETGIDCGGSACEPCAVQAEKDGIIASQDDPDLDPLDLKGNVTADVCLTNDTVWILTGPLSVKAGATLCVEPGTTIKAVAGGTNVYVAIEQGAKINAAGTAAAPIKFTSNASNPRSGDWGGILLIGKAPISGGGTATTEVVDLTYGGTVANDNSGVMKYVEASYTGARINGDKEFNGITFYAVGNETVIENVAVFYGDDDAYEFFGGTVNVTNAIAVNAKDDLFDWTQGWTGTATNLYGLREANFTSITEDPRGLEGDGNLDGNSPGDTGQSNPTINGLVLINGAAIEMADMIKVRRGSGLTLTNAYVAFANANAKAADFIDLTDSKGDAKGSSVNLSVMGDSSTGLDITDIKTTAGATINVTDGTLPTVSRDLFNWTGYVFE</sequence>
<name>A0A5C6Z696_9FLAO</name>
<keyword evidence="3" id="KW-1185">Reference proteome</keyword>
<reference evidence="2 3" key="1">
    <citation type="submission" date="2019-08" db="EMBL/GenBank/DDBJ databases">
        <title>Genome of Aequorivita antarctica SW49 (type strain).</title>
        <authorList>
            <person name="Bowman J.P."/>
        </authorList>
    </citation>
    <scope>NUCLEOTIDE SEQUENCE [LARGE SCALE GENOMIC DNA]</scope>
    <source>
        <strain evidence="2 3">SW49</strain>
    </source>
</reference>